<proteinExistence type="predicted"/>
<reference evidence="1 2" key="1">
    <citation type="submission" date="2024-09" db="EMBL/GenBank/DDBJ databases">
        <authorList>
            <person name="Sun Q."/>
            <person name="Mori K."/>
        </authorList>
    </citation>
    <scope>NUCLEOTIDE SEQUENCE [LARGE SCALE GENOMIC DNA]</scope>
    <source>
        <strain evidence="1 2">JCM 3028</strain>
    </source>
</reference>
<sequence length="69" mass="7799">MSIDVAEREHLALGELTDRLTKVFAGTHEAERVHSTVTAIHQRFDDRPIRDFVPVFVERIARKELGGSA</sequence>
<comment type="caution">
    <text evidence="1">The sequence shown here is derived from an EMBL/GenBank/DDBJ whole genome shotgun (WGS) entry which is preliminary data.</text>
</comment>
<dbReference type="EMBL" id="JBHMBS010000003">
    <property type="protein sequence ID" value="MFB9675460.1"/>
    <property type="molecule type" value="Genomic_DNA"/>
</dbReference>
<dbReference type="RefSeq" id="WP_344744386.1">
    <property type="nucleotide sequence ID" value="NZ_BAAAWW010000043.1"/>
</dbReference>
<keyword evidence="2" id="KW-1185">Reference proteome</keyword>
<name>A0ABV5TBF5_9ACTN</name>
<protein>
    <submittedName>
        <fullName evidence="1">Three-helix bundle dimerization domain-containing protein</fullName>
    </submittedName>
</protein>
<evidence type="ECO:0000313" key="2">
    <source>
        <dbReference type="Proteomes" id="UP001589610"/>
    </source>
</evidence>
<dbReference type="Gene3D" id="1.10.8.1060">
    <property type="entry name" value="Corynebacterium glutamicum thioredoxin-dependent arsenate reductase, N-terminal domain"/>
    <property type="match status" value="1"/>
</dbReference>
<gene>
    <name evidence="1" type="ORF">ACFFRH_08170</name>
</gene>
<dbReference type="Proteomes" id="UP001589610">
    <property type="component" value="Unassembled WGS sequence"/>
</dbReference>
<organism evidence="1 2">
    <name type="scientific">Streptosporangium vulgare</name>
    <dbReference type="NCBI Taxonomy" id="46190"/>
    <lineage>
        <taxon>Bacteria</taxon>
        <taxon>Bacillati</taxon>
        <taxon>Actinomycetota</taxon>
        <taxon>Actinomycetes</taxon>
        <taxon>Streptosporangiales</taxon>
        <taxon>Streptosporangiaceae</taxon>
        <taxon>Streptosporangium</taxon>
    </lineage>
</organism>
<accession>A0ABV5TBF5</accession>
<dbReference type="NCBIfam" id="NF046112">
    <property type="entry name" value="MSMEG_6209_Nter"/>
    <property type="match status" value="1"/>
</dbReference>
<evidence type="ECO:0000313" key="1">
    <source>
        <dbReference type="EMBL" id="MFB9675460.1"/>
    </source>
</evidence>